<sequence>MAGASGGGGAQSFTDVHTSLAGHTAWLGARQLGSPWQAGVGLQPAFLLSQSVEQSTEPAACTPAAPPLPPRHPGGDPRHCKSPRKQARPPPHTPGPLEPGTQGHLHTRWGWKGGSPGPLQPSPCLCAADGSQRRLESPPLLRPPCRKELWRAPPGREPFHP</sequence>
<proteinExistence type="predicted"/>
<reference evidence="2" key="1">
    <citation type="submission" date="2023-04" db="EMBL/GenBank/DDBJ databases">
        <authorList>
            <consortium name="ELIXIR-Norway"/>
        </authorList>
    </citation>
    <scope>NUCLEOTIDE SEQUENCE [LARGE SCALE GENOMIC DNA]</scope>
</reference>
<accession>A0ABN8ZQ07</accession>
<keyword evidence="3" id="KW-1185">Reference proteome</keyword>
<dbReference type="Proteomes" id="UP001176941">
    <property type="component" value="Chromosome 4"/>
</dbReference>
<evidence type="ECO:0000313" key="3">
    <source>
        <dbReference type="Proteomes" id="UP001176941"/>
    </source>
</evidence>
<dbReference type="EMBL" id="OX459940">
    <property type="protein sequence ID" value="CAI9175071.1"/>
    <property type="molecule type" value="Genomic_DNA"/>
</dbReference>
<protein>
    <submittedName>
        <fullName evidence="2">Uncharacterized protein</fullName>
    </submittedName>
</protein>
<name>A0ABN8ZQ07_RANTA</name>
<evidence type="ECO:0000256" key="1">
    <source>
        <dbReference type="SAM" id="MobiDB-lite"/>
    </source>
</evidence>
<feature type="compositionally biased region" description="Pro residues" evidence="1">
    <location>
        <begin position="88"/>
        <end position="97"/>
    </location>
</feature>
<gene>
    <name evidence="2" type="ORF">MRATA1EN1_LOCUS24033</name>
</gene>
<feature type="region of interest" description="Disordered" evidence="1">
    <location>
        <begin position="51"/>
        <end position="161"/>
    </location>
</feature>
<organism evidence="2 3">
    <name type="scientific">Rangifer tarandus platyrhynchus</name>
    <name type="common">Svalbard reindeer</name>
    <dbReference type="NCBI Taxonomy" id="3082113"/>
    <lineage>
        <taxon>Eukaryota</taxon>
        <taxon>Metazoa</taxon>
        <taxon>Chordata</taxon>
        <taxon>Craniata</taxon>
        <taxon>Vertebrata</taxon>
        <taxon>Euteleostomi</taxon>
        <taxon>Mammalia</taxon>
        <taxon>Eutheria</taxon>
        <taxon>Laurasiatheria</taxon>
        <taxon>Artiodactyla</taxon>
        <taxon>Ruminantia</taxon>
        <taxon>Pecora</taxon>
        <taxon>Cervidae</taxon>
        <taxon>Odocoileinae</taxon>
        <taxon>Rangifer</taxon>
    </lineage>
</organism>
<evidence type="ECO:0000313" key="2">
    <source>
        <dbReference type="EMBL" id="CAI9175071.1"/>
    </source>
</evidence>